<dbReference type="CDD" id="cd07571">
    <property type="entry name" value="ALP_N-acyl_transferase"/>
    <property type="match status" value="1"/>
</dbReference>
<keyword evidence="12" id="KW-1185">Reference proteome</keyword>
<dbReference type="InterPro" id="IPR003010">
    <property type="entry name" value="C-N_Hydrolase"/>
</dbReference>
<comment type="subcellular location">
    <subcellularLocation>
        <location evidence="1 9">Cell membrane</location>
        <topology evidence="1 9">Multi-pass membrane protein</topology>
    </subcellularLocation>
</comment>
<dbReference type="Proteomes" id="UP000023755">
    <property type="component" value="Chromosome"/>
</dbReference>
<evidence type="ECO:0000256" key="2">
    <source>
        <dbReference type="ARBA" id="ARBA00010065"/>
    </source>
</evidence>
<comment type="similarity">
    <text evidence="2 9">Belongs to the CN hydrolase family. Apolipoprotein N-acyltransferase subfamily.</text>
</comment>
<dbReference type="InterPro" id="IPR004563">
    <property type="entry name" value="Apolipo_AcylTrfase"/>
</dbReference>
<feature type="transmembrane region" description="Helical" evidence="9">
    <location>
        <begin position="6"/>
        <end position="22"/>
    </location>
</feature>
<dbReference type="AlphaFoldDB" id="X5H3Z5"/>
<dbReference type="HOGENOM" id="CLU_019563_3_1_5"/>
<feature type="domain" description="CN hydrolase" evidence="10">
    <location>
        <begin position="204"/>
        <end position="436"/>
    </location>
</feature>
<keyword evidence="3 9" id="KW-1003">Cell membrane</keyword>
<dbReference type="Pfam" id="PF00795">
    <property type="entry name" value="CN_hydrolase"/>
    <property type="match status" value="1"/>
</dbReference>
<feature type="transmembrane region" description="Helical" evidence="9">
    <location>
        <begin position="169"/>
        <end position="189"/>
    </location>
</feature>
<evidence type="ECO:0000256" key="5">
    <source>
        <dbReference type="ARBA" id="ARBA00022692"/>
    </source>
</evidence>
<evidence type="ECO:0000256" key="8">
    <source>
        <dbReference type="ARBA" id="ARBA00023315"/>
    </source>
</evidence>
<comment type="function">
    <text evidence="9">Catalyzes the phospholipid dependent N-acylation of the N-terminal cysteine of apolipoprotein, the last step in lipoprotein maturation.</text>
</comment>
<evidence type="ECO:0000259" key="10">
    <source>
        <dbReference type="PROSITE" id="PS50263"/>
    </source>
</evidence>
<dbReference type="UniPathway" id="UPA00666"/>
<dbReference type="PROSITE" id="PS50263">
    <property type="entry name" value="CN_HYDROLASE"/>
    <property type="match status" value="1"/>
</dbReference>
<dbReference type="SUPFAM" id="SSF56317">
    <property type="entry name" value="Carbon-nitrogen hydrolase"/>
    <property type="match status" value="1"/>
</dbReference>
<dbReference type="Pfam" id="PF20154">
    <property type="entry name" value="LNT_N"/>
    <property type="match status" value="1"/>
</dbReference>
<keyword evidence="11" id="KW-0449">Lipoprotein</keyword>
<accession>X5H3Z5</accession>
<dbReference type="GO" id="GO:0042158">
    <property type="term" value="P:lipoprotein biosynthetic process"/>
    <property type="evidence" value="ECO:0007669"/>
    <property type="project" value="UniProtKB-UniRule"/>
</dbReference>
<gene>
    <name evidence="9 11" type="primary">lnt</name>
    <name evidence="11" type="ORF">NHE_0471</name>
</gene>
<name>X5H3Z5_9RICK</name>
<dbReference type="NCBIfam" id="TIGR00546">
    <property type="entry name" value="lnt"/>
    <property type="match status" value="1"/>
</dbReference>
<feature type="transmembrane region" description="Helical" evidence="9">
    <location>
        <begin position="34"/>
        <end position="53"/>
    </location>
</feature>
<keyword evidence="7 9" id="KW-0472">Membrane</keyword>
<feature type="transmembrane region" description="Helical" evidence="9">
    <location>
        <begin position="65"/>
        <end position="90"/>
    </location>
</feature>
<keyword evidence="8 9" id="KW-0012">Acyltransferase</keyword>
<evidence type="ECO:0000313" key="12">
    <source>
        <dbReference type="Proteomes" id="UP000023755"/>
    </source>
</evidence>
<keyword evidence="4 9" id="KW-0808">Transferase</keyword>
<evidence type="ECO:0000256" key="4">
    <source>
        <dbReference type="ARBA" id="ARBA00022679"/>
    </source>
</evidence>
<evidence type="ECO:0000256" key="7">
    <source>
        <dbReference type="ARBA" id="ARBA00023136"/>
    </source>
</evidence>
<dbReference type="EC" id="2.3.1.269" evidence="9"/>
<comment type="caution">
    <text evidence="9">Lacks conserved residue(s) required for the propagation of feature annotation.</text>
</comment>
<sequence>MTLGFAPFHMTFLLVLSIALTYKKLKSTLSAREVLSFSLWFGSSFFLISLYWISFSLATDMEHFWWLIIPTPIALSIFLSLYFVLAFGIFKFIKYQNPITFTFIITLSEYLREICFSGFPWNLIGYTWNCLGVLQFASIFGIFGLTALTTFVSASLGELLFEDSKVARTYILCSVSLLVCVFSFGLIRLHNNPIRNSQKIVRIVQANIPHQQRWSTDYSRTVLQKYVEMSKAKDFQSIDYFIWPESSVPFLLHTRKSDITKYISANLGKIVIAGGTRIENNNIYNSIFLIKDGQVEDYYDKIKLVPLGEYVPLGNILPINKIVNGASNFTHGKKRRKILEGINAAPTICYESIFTSSLHGNCTADWNINLVNDSWFGNSTALYQHLQMARMRAIEYGLPIIRSTTTGISAVIDPYGRILARIPYSSQGILDIPIPRKHSRRTFYTLLHNLFH</sequence>
<dbReference type="Gene3D" id="3.60.110.10">
    <property type="entry name" value="Carbon-nitrogen hydrolase"/>
    <property type="match status" value="1"/>
</dbReference>
<dbReference type="GO" id="GO:0016410">
    <property type="term" value="F:N-acyltransferase activity"/>
    <property type="evidence" value="ECO:0007669"/>
    <property type="project" value="UniProtKB-UniRule"/>
</dbReference>
<proteinExistence type="inferred from homology"/>
<dbReference type="PANTHER" id="PTHR38686">
    <property type="entry name" value="APOLIPOPROTEIN N-ACYLTRANSFERASE"/>
    <property type="match status" value="1"/>
</dbReference>
<organism evidence="11 12">
    <name type="scientific">Neorickettsia helminthoeca str. Oregon</name>
    <dbReference type="NCBI Taxonomy" id="1286528"/>
    <lineage>
        <taxon>Bacteria</taxon>
        <taxon>Pseudomonadati</taxon>
        <taxon>Pseudomonadota</taxon>
        <taxon>Alphaproteobacteria</taxon>
        <taxon>Rickettsiales</taxon>
        <taxon>Anaplasmataceae</taxon>
        <taxon>Neorickettsia</taxon>
    </lineage>
</organism>
<evidence type="ECO:0000256" key="1">
    <source>
        <dbReference type="ARBA" id="ARBA00004651"/>
    </source>
</evidence>
<evidence type="ECO:0000256" key="9">
    <source>
        <dbReference type="HAMAP-Rule" id="MF_01148"/>
    </source>
</evidence>
<protein>
    <recommendedName>
        <fullName evidence="9">Apolipoprotein N-acyltransferase</fullName>
        <shortName evidence="9">ALP N-acyltransferase</shortName>
        <ecNumber evidence="9">2.3.1.269</ecNumber>
    </recommendedName>
</protein>
<dbReference type="KEGG" id="nhm:NHE_0471"/>
<evidence type="ECO:0000256" key="3">
    <source>
        <dbReference type="ARBA" id="ARBA00022475"/>
    </source>
</evidence>
<dbReference type="GO" id="GO:0005886">
    <property type="term" value="C:plasma membrane"/>
    <property type="evidence" value="ECO:0007669"/>
    <property type="project" value="UniProtKB-SubCell"/>
</dbReference>
<dbReference type="HAMAP" id="MF_01148">
    <property type="entry name" value="Lnt"/>
    <property type="match status" value="1"/>
</dbReference>
<evidence type="ECO:0000313" key="11">
    <source>
        <dbReference type="EMBL" id="AHX11413.1"/>
    </source>
</evidence>
<reference evidence="11 12" key="1">
    <citation type="submission" date="2014-03" db="EMBL/GenBank/DDBJ databases">
        <title>Sequencing and Comparison of Genomes and Transcriptome Profiles of Human Ehrlichiosis Agents.</title>
        <authorList>
            <person name="Lin M."/>
            <person name="Daugherty S.C."/>
            <person name="Nagaraj S."/>
            <person name="Cheng Z."/>
            <person name="Xiong Q."/>
            <person name="Lin F.-Y."/>
            <person name="Sengamalay N."/>
            <person name="Ott S."/>
            <person name="Godinez A."/>
            <person name="Tallon L.J."/>
            <person name="Sadzewicz L."/>
            <person name="Fraser C.M."/>
            <person name="Dunning Hotopp J.C."/>
            <person name="Rikihisa Y."/>
        </authorList>
    </citation>
    <scope>NUCLEOTIDE SEQUENCE [LARGE SCALE GENOMIC DNA]</scope>
    <source>
        <strain evidence="11 12">Oregon</strain>
    </source>
</reference>
<evidence type="ECO:0000256" key="6">
    <source>
        <dbReference type="ARBA" id="ARBA00022989"/>
    </source>
</evidence>
<dbReference type="InterPro" id="IPR036526">
    <property type="entry name" value="C-N_Hydrolase_sf"/>
</dbReference>
<dbReference type="STRING" id="1286528.NHE_0471"/>
<comment type="catalytic activity">
    <reaction evidence="9">
        <text>N-terminal S-1,2-diacyl-sn-glyceryl-L-cysteinyl-[lipoprotein] + a glycerophospholipid = N-acyl-S-1,2-diacyl-sn-glyceryl-L-cysteinyl-[lipoprotein] + a 2-acyl-sn-glycero-3-phospholipid + H(+)</text>
        <dbReference type="Rhea" id="RHEA:48228"/>
        <dbReference type="Rhea" id="RHEA-COMP:14681"/>
        <dbReference type="Rhea" id="RHEA-COMP:14684"/>
        <dbReference type="ChEBI" id="CHEBI:15378"/>
        <dbReference type="ChEBI" id="CHEBI:136912"/>
        <dbReference type="ChEBI" id="CHEBI:140656"/>
        <dbReference type="ChEBI" id="CHEBI:140657"/>
        <dbReference type="ChEBI" id="CHEBI:140660"/>
        <dbReference type="EC" id="2.3.1.269"/>
    </reaction>
</comment>
<keyword evidence="6 9" id="KW-1133">Transmembrane helix</keyword>
<keyword evidence="5 9" id="KW-0812">Transmembrane</keyword>
<dbReference type="PANTHER" id="PTHR38686:SF1">
    <property type="entry name" value="APOLIPOPROTEIN N-ACYLTRANSFERASE"/>
    <property type="match status" value="1"/>
</dbReference>
<comment type="pathway">
    <text evidence="9">Protein modification; lipoprotein biosynthesis (N-acyl transfer).</text>
</comment>
<dbReference type="InterPro" id="IPR045378">
    <property type="entry name" value="LNT_N"/>
</dbReference>
<feature type="transmembrane region" description="Helical" evidence="9">
    <location>
        <begin position="134"/>
        <end position="157"/>
    </location>
</feature>
<dbReference type="EMBL" id="CP007481">
    <property type="protein sequence ID" value="AHX11413.1"/>
    <property type="molecule type" value="Genomic_DNA"/>
</dbReference>